<dbReference type="EMBL" id="BGZK01000757">
    <property type="protein sequence ID" value="GBP59265.1"/>
    <property type="molecule type" value="Genomic_DNA"/>
</dbReference>
<dbReference type="AlphaFoldDB" id="A0A4C1XAF4"/>
<name>A0A4C1XAF4_EUMVA</name>
<proteinExistence type="predicted"/>
<protein>
    <submittedName>
        <fullName evidence="1">Uncharacterized protein</fullName>
    </submittedName>
</protein>
<comment type="caution">
    <text evidence="1">The sequence shown here is derived from an EMBL/GenBank/DDBJ whole genome shotgun (WGS) entry which is preliminary data.</text>
</comment>
<sequence length="133" mass="14853">MKPVALYLGNGVEPVIADAVTYVVARMGSLRYALCRRAGLKVRTYEFEIKRLEVCTPKWWDDKKTWRTNKITFNYRARASTPAPAVAGARPPAAEPDLALSLGASADPARRSFKLDDAPNAYYIDDFSLELNK</sequence>
<evidence type="ECO:0000313" key="2">
    <source>
        <dbReference type="Proteomes" id="UP000299102"/>
    </source>
</evidence>
<reference evidence="1 2" key="1">
    <citation type="journal article" date="2019" name="Commun. Biol.">
        <title>The bagworm genome reveals a unique fibroin gene that provides high tensile strength.</title>
        <authorList>
            <person name="Kono N."/>
            <person name="Nakamura H."/>
            <person name="Ohtoshi R."/>
            <person name="Tomita M."/>
            <person name="Numata K."/>
            <person name="Arakawa K."/>
        </authorList>
    </citation>
    <scope>NUCLEOTIDE SEQUENCE [LARGE SCALE GENOMIC DNA]</scope>
</reference>
<keyword evidence="2" id="KW-1185">Reference proteome</keyword>
<evidence type="ECO:0000313" key="1">
    <source>
        <dbReference type="EMBL" id="GBP59265.1"/>
    </source>
</evidence>
<organism evidence="1 2">
    <name type="scientific">Eumeta variegata</name>
    <name type="common">Bagworm moth</name>
    <name type="synonym">Eumeta japonica</name>
    <dbReference type="NCBI Taxonomy" id="151549"/>
    <lineage>
        <taxon>Eukaryota</taxon>
        <taxon>Metazoa</taxon>
        <taxon>Ecdysozoa</taxon>
        <taxon>Arthropoda</taxon>
        <taxon>Hexapoda</taxon>
        <taxon>Insecta</taxon>
        <taxon>Pterygota</taxon>
        <taxon>Neoptera</taxon>
        <taxon>Endopterygota</taxon>
        <taxon>Lepidoptera</taxon>
        <taxon>Glossata</taxon>
        <taxon>Ditrysia</taxon>
        <taxon>Tineoidea</taxon>
        <taxon>Psychidae</taxon>
        <taxon>Oiketicinae</taxon>
        <taxon>Eumeta</taxon>
    </lineage>
</organism>
<accession>A0A4C1XAF4</accession>
<gene>
    <name evidence="1" type="ORF">EVAR_103221_1</name>
</gene>
<dbReference type="Proteomes" id="UP000299102">
    <property type="component" value="Unassembled WGS sequence"/>
</dbReference>